<dbReference type="Proteomes" id="UP000002573">
    <property type="component" value="Chromosome"/>
</dbReference>
<evidence type="ECO:0000313" key="2">
    <source>
        <dbReference type="Proteomes" id="UP000002573"/>
    </source>
</evidence>
<dbReference type="GeneID" id="9233555"/>
<keyword evidence="2" id="KW-1185">Reference proteome</keyword>
<reference evidence="2" key="1">
    <citation type="submission" date="2010-05" db="EMBL/GenBank/DDBJ databases">
        <title>Complete sequence of Staphylothermus hellenicus DSM 12710.</title>
        <authorList>
            <consortium name="US DOE Joint Genome Institute"/>
            <person name="Lucas S."/>
            <person name="Copeland A."/>
            <person name="Lapidus A."/>
            <person name="Cheng J.-F."/>
            <person name="Bruce D."/>
            <person name="Goodwin L."/>
            <person name="Pitluck S."/>
            <person name="Davenport K."/>
            <person name="Detter J.C."/>
            <person name="Han C."/>
            <person name="Tapia R."/>
            <person name="Larimer F."/>
            <person name="Land M."/>
            <person name="Hauser L."/>
            <person name="Kyrpides N."/>
            <person name="Mikhailova N."/>
            <person name="Anderson I.J."/>
            <person name="Woyke T."/>
        </authorList>
    </citation>
    <scope>NUCLEOTIDE SEQUENCE [LARGE SCALE GENOMIC DNA]</scope>
    <source>
        <strain evidence="2">DSM 12710 / JCM 10830 / BK20S6-10-b1 / P8</strain>
    </source>
</reference>
<dbReference type="HOGENOM" id="CLU_1860782_0_0_2"/>
<dbReference type="eggNOG" id="arCOG12407">
    <property type="taxonomic scope" value="Archaea"/>
</dbReference>
<accession>D7DB57</accession>
<dbReference type="OrthoDB" id="373997at2157"/>
<dbReference type="STRING" id="591019.Shell_0266"/>
<proteinExistence type="predicted"/>
<organism evidence="1 2">
    <name type="scientific">Staphylothermus hellenicus (strain DSM 12710 / JCM 10830 / BK20S6-10-b1 / P8)</name>
    <dbReference type="NCBI Taxonomy" id="591019"/>
    <lineage>
        <taxon>Archaea</taxon>
        <taxon>Thermoproteota</taxon>
        <taxon>Thermoprotei</taxon>
        <taxon>Desulfurococcales</taxon>
        <taxon>Desulfurococcaceae</taxon>
        <taxon>Staphylothermus</taxon>
    </lineage>
</organism>
<reference evidence="1 2" key="2">
    <citation type="journal article" date="2011" name="Stand. Genomic Sci.">
        <title>Complete genome sequence of Staphylothermus hellenicus P8.</title>
        <authorList>
            <person name="Anderson I."/>
            <person name="Wirth R."/>
            <person name="Lucas S."/>
            <person name="Copeland A."/>
            <person name="Lapidus A."/>
            <person name="Cheng J.F."/>
            <person name="Goodwin L."/>
            <person name="Pitluck S."/>
            <person name="Davenport K."/>
            <person name="Detter J.C."/>
            <person name="Han C."/>
            <person name="Tapia R."/>
            <person name="Land M."/>
            <person name="Hauser L."/>
            <person name="Pati A."/>
            <person name="Mikhailova N."/>
            <person name="Woyke T."/>
            <person name="Klenk H.P."/>
            <person name="Kyrpides N."/>
            <person name="Ivanova N."/>
        </authorList>
    </citation>
    <scope>NUCLEOTIDE SEQUENCE [LARGE SCALE GENOMIC DNA]</scope>
    <source>
        <strain evidence="2">DSM 12710 / JCM 10830 / BK20S6-10-b1 / P8</strain>
    </source>
</reference>
<dbReference type="AlphaFoldDB" id="D7DB57"/>
<dbReference type="RefSeq" id="WP_013142602.1">
    <property type="nucleotide sequence ID" value="NC_014205.1"/>
</dbReference>
<gene>
    <name evidence="1" type="ordered locus">Shell_0266</name>
</gene>
<sequence length="138" mass="16331">MKNIFYRVEKPGKIVLNKISKEENIALVIITPSKYRAICNGIDFQEFVWGGERISLWIVDREQIKCYVDKYVLQPIIENIYYVSRKDTYSIPDTILNKLSYVKEIIQELEKDTGFEKFFIMPSDKDLIQDNFIYVKSS</sequence>
<dbReference type="KEGG" id="shc:Shell_0266"/>
<dbReference type="EMBL" id="CP002051">
    <property type="protein sequence ID" value="ADI31404.1"/>
    <property type="molecule type" value="Genomic_DNA"/>
</dbReference>
<evidence type="ECO:0000313" key="1">
    <source>
        <dbReference type="EMBL" id="ADI31404.1"/>
    </source>
</evidence>
<name>D7DB57_STAHD</name>
<protein>
    <submittedName>
        <fullName evidence="1">Uncharacterized protein</fullName>
    </submittedName>
</protein>